<protein>
    <recommendedName>
        <fullName evidence="3">DUF2332 domain-containing protein</fullName>
    </recommendedName>
</protein>
<keyword evidence="2" id="KW-1185">Reference proteome</keyword>
<reference evidence="1 2" key="1">
    <citation type="submission" date="2015-11" db="EMBL/GenBank/DDBJ databases">
        <title>Draft Genome Sequence of the Strain BR 10423 (Rhizobium sp.) isolated from nodules of Mimosa pudica.</title>
        <authorList>
            <person name="Barauna A.C."/>
            <person name="Zilli J.E."/>
            <person name="Simoes-Araujo J.L."/>
            <person name="Reis V.M."/>
            <person name="James E.K."/>
            <person name="Reis F.B.Jr."/>
            <person name="Rouws L.F."/>
            <person name="Passos S.R."/>
            <person name="Gois S.R."/>
        </authorList>
    </citation>
    <scope>NUCLEOTIDE SEQUENCE [LARGE SCALE GENOMIC DNA]</scope>
    <source>
        <strain evidence="1 2">BR10423</strain>
    </source>
</reference>
<dbReference type="AlphaFoldDB" id="A0A109JXU3"/>
<dbReference type="InterPro" id="IPR011200">
    <property type="entry name" value="UCP012608"/>
</dbReference>
<name>A0A109JXU3_9HYPH</name>
<dbReference type="OrthoDB" id="7666987at2"/>
<dbReference type="Pfam" id="PF10094">
    <property type="entry name" value="DUF2332"/>
    <property type="match status" value="1"/>
</dbReference>
<organism evidence="1 2">
    <name type="scientific">Rhizobium altiplani</name>
    <dbReference type="NCBI Taxonomy" id="1864509"/>
    <lineage>
        <taxon>Bacteria</taxon>
        <taxon>Pseudomonadati</taxon>
        <taxon>Pseudomonadota</taxon>
        <taxon>Alphaproteobacteria</taxon>
        <taxon>Hyphomicrobiales</taxon>
        <taxon>Rhizobiaceae</taxon>
        <taxon>Rhizobium/Agrobacterium group</taxon>
        <taxon>Rhizobium</taxon>
    </lineage>
</organism>
<dbReference type="EMBL" id="LNCD01000032">
    <property type="protein sequence ID" value="KWV57098.1"/>
    <property type="molecule type" value="Genomic_DNA"/>
</dbReference>
<evidence type="ECO:0000313" key="2">
    <source>
        <dbReference type="Proteomes" id="UP000068164"/>
    </source>
</evidence>
<evidence type="ECO:0008006" key="3">
    <source>
        <dbReference type="Google" id="ProtNLM"/>
    </source>
</evidence>
<accession>A0A109JXU3</accession>
<dbReference type="Proteomes" id="UP000068164">
    <property type="component" value="Unassembled WGS sequence"/>
</dbReference>
<proteinExistence type="predicted"/>
<sequence>MDEEGLAEISARYVRFADAEALGRSPLYEALARAVAADRETLGFLSTLPDMKRQPNLLLAAVRHLFGTPTGWTEFRQMLLAHPDAVRSLMLQRSTQTNEPGRCASLLPVLARLPQPLALLEVGTSAGLCLMPDLYGYDYGRKAIRAPVMALEPPVFRCSASEMTPLPTAAPHVVWRAGLDLSPIDASDPAQVAWLKTLVWPEQTERLANLQAAVKIAATVKPRIVKGDLRGSEFVRLCSEAPKDATLVVFHTAVLDYISDLADREAFAEQAMRLAPYWVSNEFPRTFPSIATRTGTSWPPGRFLLSVNRSPVAWTDPHGASLTWIADELNGPADAEHLR</sequence>
<comment type="caution">
    <text evidence="1">The sequence shown here is derived from an EMBL/GenBank/DDBJ whole genome shotgun (WGS) entry which is preliminary data.</text>
</comment>
<gene>
    <name evidence="1" type="ORF">AS026_31915</name>
</gene>
<evidence type="ECO:0000313" key="1">
    <source>
        <dbReference type="EMBL" id="KWV57098.1"/>
    </source>
</evidence>